<dbReference type="AlphaFoldDB" id="A0A4P2R4A5"/>
<dbReference type="PROSITE" id="PS51257">
    <property type="entry name" value="PROKAR_LIPOPROTEIN"/>
    <property type="match status" value="1"/>
</dbReference>
<reference evidence="1 2" key="1">
    <citation type="submission" date="2015-09" db="EMBL/GenBank/DDBJ databases">
        <title>Sorangium comparison.</title>
        <authorList>
            <person name="Zaburannyi N."/>
            <person name="Bunk B."/>
            <person name="Overmann J."/>
            <person name="Mueller R."/>
        </authorList>
    </citation>
    <scope>NUCLEOTIDE SEQUENCE [LARGE SCALE GENOMIC DNA]</scope>
    <source>
        <strain evidence="1 2">So ce836</strain>
    </source>
</reference>
<evidence type="ECO:0000313" key="1">
    <source>
        <dbReference type="EMBL" id="AUX37897.1"/>
    </source>
</evidence>
<proteinExistence type="predicted"/>
<dbReference type="EMBL" id="CP012672">
    <property type="protein sequence ID" value="AUX37897.1"/>
    <property type="molecule type" value="Genomic_DNA"/>
</dbReference>
<dbReference type="RefSeq" id="WP_129580435.1">
    <property type="nucleotide sequence ID" value="NZ_CP012672.1"/>
</dbReference>
<name>A0A4P2R4A5_SORCE</name>
<gene>
    <name evidence="1" type="ORF">SOCE836_101350</name>
</gene>
<accession>A0A4P2R4A5</accession>
<dbReference type="Proteomes" id="UP000295497">
    <property type="component" value="Chromosome"/>
</dbReference>
<organism evidence="1 2">
    <name type="scientific">Sorangium cellulosum</name>
    <name type="common">Polyangium cellulosum</name>
    <dbReference type="NCBI Taxonomy" id="56"/>
    <lineage>
        <taxon>Bacteria</taxon>
        <taxon>Pseudomonadati</taxon>
        <taxon>Myxococcota</taxon>
        <taxon>Polyangia</taxon>
        <taxon>Polyangiales</taxon>
        <taxon>Polyangiaceae</taxon>
        <taxon>Sorangium</taxon>
    </lineage>
</organism>
<protein>
    <submittedName>
        <fullName evidence="1">Uncharacterized protein</fullName>
    </submittedName>
</protein>
<sequence>MNLNIRMVLPLTLIGAAVVLGGCVGAELIEGDDEAPLEAEASIDPEAEEAVAPGEVEAVGAAQQAAAITPTTRWECVWGLIPVGTVSIWWGHTQGDAAWACNNWISFCGNAGGCSAFGPLR</sequence>
<evidence type="ECO:0000313" key="2">
    <source>
        <dbReference type="Proteomes" id="UP000295497"/>
    </source>
</evidence>